<feature type="compositionally biased region" description="Polar residues" evidence="1">
    <location>
        <begin position="9"/>
        <end position="18"/>
    </location>
</feature>
<comment type="caution">
    <text evidence="2">The sequence shown here is derived from an EMBL/GenBank/DDBJ whole genome shotgun (WGS) entry which is preliminary data.</text>
</comment>
<evidence type="ECO:0000313" key="2">
    <source>
        <dbReference type="EMBL" id="ROV95684.1"/>
    </source>
</evidence>
<feature type="region of interest" description="Disordered" evidence="1">
    <location>
        <begin position="1"/>
        <end position="81"/>
    </location>
</feature>
<feature type="region of interest" description="Disordered" evidence="1">
    <location>
        <begin position="154"/>
        <end position="174"/>
    </location>
</feature>
<proteinExistence type="predicted"/>
<reference evidence="2 3" key="1">
    <citation type="submission" date="2015-09" db="EMBL/GenBank/DDBJ databases">
        <title>Host preference determinants of Valsa canker pathogens revealed by comparative genomics.</title>
        <authorList>
            <person name="Yin Z."/>
            <person name="Huang L."/>
        </authorList>
    </citation>
    <scope>NUCLEOTIDE SEQUENCE [LARGE SCALE GENOMIC DNA]</scope>
    <source>
        <strain evidence="2 3">03-1</strain>
    </source>
</reference>
<dbReference type="OrthoDB" id="3440487at2759"/>
<dbReference type="Proteomes" id="UP000283895">
    <property type="component" value="Unassembled WGS sequence"/>
</dbReference>
<evidence type="ECO:0000256" key="1">
    <source>
        <dbReference type="SAM" id="MobiDB-lite"/>
    </source>
</evidence>
<feature type="region of interest" description="Disordered" evidence="1">
    <location>
        <begin position="197"/>
        <end position="224"/>
    </location>
</feature>
<keyword evidence="3" id="KW-1185">Reference proteome</keyword>
<feature type="compositionally biased region" description="Basic and acidic residues" evidence="1">
    <location>
        <begin position="19"/>
        <end position="57"/>
    </location>
</feature>
<evidence type="ECO:0000313" key="3">
    <source>
        <dbReference type="Proteomes" id="UP000283895"/>
    </source>
</evidence>
<dbReference type="EMBL" id="LKEA01000035">
    <property type="protein sequence ID" value="ROV95684.1"/>
    <property type="molecule type" value="Genomic_DNA"/>
</dbReference>
<gene>
    <name evidence="2" type="ORF">VMCG_07634</name>
</gene>
<accession>A0A423VX70</accession>
<protein>
    <submittedName>
        <fullName evidence="2">Uncharacterized protein</fullName>
    </submittedName>
</protein>
<name>A0A423VX70_9PEZI</name>
<sequence length="224" mass="25358">MAKDAATETPETVTSLSDSDQKDKIGEEVKREEMQLKAVDDNVDGKSDDDNATRGDQDDQDWYSIAHNELDQESQDGSLMQMDGNSSISQQFPRPIMQAPDVNYALTDYQMQLLLLEQQRKTRLLAARAEQGGGPEPEYNSALPDHQWQMIEPEQEDEKDLRLQPQPKSQTGQANSALMDYQMQLMLLETQNKTRLMRARAGQDVQESEPEPRERGEALTASKL</sequence>
<organism evidence="2 3">
    <name type="scientific">Cytospora schulzeri</name>
    <dbReference type="NCBI Taxonomy" id="448051"/>
    <lineage>
        <taxon>Eukaryota</taxon>
        <taxon>Fungi</taxon>
        <taxon>Dikarya</taxon>
        <taxon>Ascomycota</taxon>
        <taxon>Pezizomycotina</taxon>
        <taxon>Sordariomycetes</taxon>
        <taxon>Sordariomycetidae</taxon>
        <taxon>Diaporthales</taxon>
        <taxon>Cytosporaceae</taxon>
        <taxon>Cytospora</taxon>
    </lineage>
</organism>
<dbReference type="AlphaFoldDB" id="A0A423VX70"/>